<dbReference type="GO" id="GO:0004984">
    <property type="term" value="F:olfactory receptor activity"/>
    <property type="evidence" value="ECO:0007669"/>
    <property type="project" value="InterPro"/>
</dbReference>
<evidence type="ECO:0000313" key="11">
    <source>
        <dbReference type="EMBL" id="CAK1546245.1"/>
    </source>
</evidence>
<comment type="caution">
    <text evidence="10">Lacks conserved residue(s) required for the propagation of feature annotation.</text>
</comment>
<reference evidence="11 12" key="1">
    <citation type="submission" date="2023-11" db="EMBL/GenBank/DDBJ databases">
        <authorList>
            <person name="Okamura Y."/>
        </authorList>
    </citation>
    <scope>NUCLEOTIDE SEQUENCE [LARGE SCALE GENOMIC DNA]</scope>
</reference>
<sequence>MDGIVNFFNTVLSYAGIKICNLEKRNSKPWRYYLVFNMGIAIATIGFVSNFFVIHFWDFDKSIQAGCFVLTFCITFSNLFNFFYNKIAYETYLDEMVFNDPGKEMPLIKEALESNVTGDKNAAFKNFIFNSEKEWIKTSGLILRIYWLSAWFTATLYYLGPTYILITKRGTSRVLPVHMEFPWSIQNFYVYLGVLIYQAHAGYLCCVAYPCFLSLLMLLFLQVTRQLNILTHIMMNMSDMMYEVIGERDRRWDQACYAILSQCVKHYVKLKRFANRLNGTSEIFILVFILTAMTLEAICFIEIALSHEINVDTIKYLVLLSVVIIGAFLLCTMGQQVNNAVDELEYAVTEKWYIYDLRHRRSVLIFYMAVSQGMPINIYGSVALCSDTFSWFFKSGVSFYTVVKSVLED</sequence>
<gene>
    <name evidence="11" type="ORF">LNINA_LOCUS5833</name>
</gene>
<evidence type="ECO:0000256" key="6">
    <source>
        <dbReference type="ARBA" id="ARBA00022989"/>
    </source>
</evidence>
<dbReference type="PANTHER" id="PTHR21137">
    <property type="entry name" value="ODORANT RECEPTOR"/>
    <property type="match status" value="1"/>
</dbReference>
<evidence type="ECO:0000256" key="4">
    <source>
        <dbReference type="ARBA" id="ARBA00022692"/>
    </source>
</evidence>
<keyword evidence="9 10" id="KW-0807">Transducer</keyword>
<dbReference type="GO" id="GO:0005549">
    <property type="term" value="F:odorant binding"/>
    <property type="evidence" value="ECO:0007669"/>
    <property type="project" value="InterPro"/>
</dbReference>
<dbReference type="AlphaFoldDB" id="A0AAV1JCU5"/>
<feature type="transmembrane region" description="Helical" evidence="10">
    <location>
        <begin position="145"/>
        <end position="166"/>
    </location>
</feature>
<proteinExistence type="inferred from homology"/>
<comment type="caution">
    <text evidence="11">The sequence shown here is derived from an EMBL/GenBank/DDBJ whole genome shotgun (WGS) entry which is preliminary data.</text>
</comment>
<name>A0AAV1JCU5_9NEOP</name>
<feature type="transmembrane region" description="Helical" evidence="10">
    <location>
        <begin position="32"/>
        <end position="57"/>
    </location>
</feature>
<keyword evidence="7 10" id="KW-0472">Membrane</keyword>
<keyword evidence="8 10" id="KW-0675">Receptor</keyword>
<feature type="transmembrane region" description="Helical" evidence="10">
    <location>
        <begin position="283"/>
        <end position="307"/>
    </location>
</feature>
<feature type="transmembrane region" description="Helical" evidence="10">
    <location>
        <begin position="188"/>
        <end position="221"/>
    </location>
</feature>
<accession>A0AAV1JCU5</accession>
<dbReference type="PANTHER" id="PTHR21137:SF35">
    <property type="entry name" value="ODORANT RECEPTOR 19A-RELATED"/>
    <property type="match status" value="1"/>
</dbReference>
<keyword evidence="4 10" id="KW-0812">Transmembrane</keyword>
<evidence type="ECO:0000313" key="12">
    <source>
        <dbReference type="Proteomes" id="UP001497472"/>
    </source>
</evidence>
<keyword evidence="2" id="KW-1003">Cell membrane</keyword>
<dbReference type="Pfam" id="PF02949">
    <property type="entry name" value="7tm_6"/>
    <property type="match status" value="1"/>
</dbReference>
<dbReference type="Proteomes" id="UP001497472">
    <property type="component" value="Unassembled WGS sequence"/>
</dbReference>
<feature type="transmembrane region" description="Helical" evidence="10">
    <location>
        <begin position="313"/>
        <end position="331"/>
    </location>
</feature>
<evidence type="ECO:0000256" key="9">
    <source>
        <dbReference type="ARBA" id="ARBA00023224"/>
    </source>
</evidence>
<keyword evidence="5 10" id="KW-0552">Olfaction</keyword>
<dbReference type="GO" id="GO:0005886">
    <property type="term" value="C:plasma membrane"/>
    <property type="evidence" value="ECO:0007669"/>
    <property type="project" value="UniProtKB-SubCell"/>
</dbReference>
<evidence type="ECO:0000256" key="1">
    <source>
        <dbReference type="ARBA" id="ARBA00004651"/>
    </source>
</evidence>
<keyword evidence="6 10" id="KW-1133">Transmembrane helix</keyword>
<dbReference type="EMBL" id="CAVLEF010000007">
    <property type="protein sequence ID" value="CAK1546245.1"/>
    <property type="molecule type" value="Genomic_DNA"/>
</dbReference>
<dbReference type="GO" id="GO:0007165">
    <property type="term" value="P:signal transduction"/>
    <property type="evidence" value="ECO:0007669"/>
    <property type="project" value="UniProtKB-KW"/>
</dbReference>
<keyword evidence="3 10" id="KW-0716">Sensory transduction</keyword>
<organism evidence="11 12">
    <name type="scientific">Leptosia nina</name>
    <dbReference type="NCBI Taxonomy" id="320188"/>
    <lineage>
        <taxon>Eukaryota</taxon>
        <taxon>Metazoa</taxon>
        <taxon>Ecdysozoa</taxon>
        <taxon>Arthropoda</taxon>
        <taxon>Hexapoda</taxon>
        <taxon>Insecta</taxon>
        <taxon>Pterygota</taxon>
        <taxon>Neoptera</taxon>
        <taxon>Endopterygota</taxon>
        <taxon>Lepidoptera</taxon>
        <taxon>Glossata</taxon>
        <taxon>Ditrysia</taxon>
        <taxon>Papilionoidea</taxon>
        <taxon>Pieridae</taxon>
        <taxon>Pierinae</taxon>
        <taxon>Leptosia</taxon>
    </lineage>
</organism>
<evidence type="ECO:0000256" key="3">
    <source>
        <dbReference type="ARBA" id="ARBA00022606"/>
    </source>
</evidence>
<dbReference type="InterPro" id="IPR004117">
    <property type="entry name" value="7tm6_olfct_rcpt"/>
</dbReference>
<evidence type="ECO:0000256" key="10">
    <source>
        <dbReference type="RuleBase" id="RU351113"/>
    </source>
</evidence>
<protein>
    <recommendedName>
        <fullName evidence="10">Odorant receptor</fullName>
    </recommendedName>
</protein>
<evidence type="ECO:0000256" key="2">
    <source>
        <dbReference type="ARBA" id="ARBA00022475"/>
    </source>
</evidence>
<evidence type="ECO:0000256" key="7">
    <source>
        <dbReference type="ARBA" id="ARBA00023136"/>
    </source>
</evidence>
<comment type="similarity">
    <text evidence="10">Belongs to the insect chemoreceptor superfamily. Heteromeric odorant receptor channel (TC 1.A.69) family.</text>
</comment>
<comment type="subcellular location">
    <subcellularLocation>
        <location evidence="1 10">Cell membrane</location>
        <topology evidence="1 10">Multi-pass membrane protein</topology>
    </subcellularLocation>
</comment>
<keyword evidence="12" id="KW-1185">Reference proteome</keyword>
<feature type="transmembrane region" description="Helical" evidence="10">
    <location>
        <begin position="63"/>
        <end position="84"/>
    </location>
</feature>
<evidence type="ECO:0000256" key="5">
    <source>
        <dbReference type="ARBA" id="ARBA00022725"/>
    </source>
</evidence>
<evidence type="ECO:0000256" key="8">
    <source>
        <dbReference type="ARBA" id="ARBA00023170"/>
    </source>
</evidence>